<reference evidence="7 8" key="1">
    <citation type="submission" date="2024-09" db="EMBL/GenBank/DDBJ databases">
        <authorList>
            <person name="Sun Q."/>
            <person name="Mori K."/>
        </authorList>
    </citation>
    <scope>NUCLEOTIDE SEQUENCE [LARGE SCALE GENOMIC DNA]</scope>
    <source>
        <strain evidence="7 8">CECT 8726</strain>
    </source>
</reference>
<accession>A0ABV5JGR5</accession>
<dbReference type="EMBL" id="JBHMEA010000042">
    <property type="protein sequence ID" value="MFB9232656.1"/>
    <property type="molecule type" value="Genomic_DNA"/>
</dbReference>
<dbReference type="InterPro" id="IPR000719">
    <property type="entry name" value="Prot_kinase_dom"/>
</dbReference>
<organism evidence="7 8">
    <name type="scientific">Pseudohalocynthiibacter aestuariivivens</name>
    <dbReference type="NCBI Taxonomy" id="1591409"/>
    <lineage>
        <taxon>Bacteria</taxon>
        <taxon>Pseudomonadati</taxon>
        <taxon>Pseudomonadota</taxon>
        <taxon>Alphaproteobacteria</taxon>
        <taxon>Rhodobacterales</taxon>
        <taxon>Paracoccaceae</taxon>
        <taxon>Pseudohalocynthiibacter</taxon>
    </lineage>
</organism>
<dbReference type="Gene3D" id="3.30.200.20">
    <property type="entry name" value="Phosphorylase Kinase, domain 1"/>
    <property type="match status" value="1"/>
</dbReference>
<feature type="compositionally biased region" description="Basic and acidic residues" evidence="5">
    <location>
        <begin position="402"/>
        <end position="412"/>
    </location>
</feature>
<dbReference type="PANTHER" id="PTHR24348:SF22">
    <property type="entry name" value="NON-SPECIFIC SERINE_THREONINE PROTEIN KINASE"/>
    <property type="match status" value="1"/>
</dbReference>
<keyword evidence="1" id="KW-0808">Transferase</keyword>
<evidence type="ECO:0000313" key="8">
    <source>
        <dbReference type="Proteomes" id="UP001589683"/>
    </source>
</evidence>
<keyword evidence="2" id="KW-0547">Nucleotide-binding</keyword>
<evidence type="ECO:0000256" key="3">
    <source>
        <dbReference type="ARBA" id="ARBA00022777"/>
    </source>
</evidence>
<dbReference type="RefSeq" id="WP_213890342.1">
    <property type="nucleotide sequence ID" value="NZ_JAGFNU010000010.1"/>
</dbReference>
<evidence type="ECO:0000256" key="2">
    <source>
        <dbReference type="ARBA" id="ARBA00022741"/>
    </source>
</evidence>
<dbReference type="CDD" id="cd14014">
    <property type="entry name" value="STKc_PknB_like"/>
    <property type="match status" value="1"/>
</dbReference>
<keyword evidence="7" id="KW-0723">Serine/threonine-protein kinase</keyword>
<dbReference type="Pfam" id="PF00069">
    <property type="entry name" value="Pkinase"/>
    <property type="match status" value="1"/>
</dbReference>
<dbReference type="Proteomes" id="UP001589683">
    <property type="component" value="Unassembled WGS sequence"/>
</dbReference>
<keyword evidence="3 7" id="KW-0418">Kinase</keyword>
<name>A0ABV5JGR5_9RHOB</name>
<protein>
    <submittedName>
        <fullName evidence="7">Serine/threonine protein kinase</fullName>
    </submittedName>
</protein>
<keyword evidence="8" id="KW-1185">Reference proteome</keyword>
<gene>
    <name evidence="7" type="ORF">ACFFUT_12745</name>
</gene>
<dbReference type="Gene3D" id="1.10.510.10">
    <property type="entry name" value="Transferase(Phosphotransferase) domain 1"/>
    <property type="match status" value="1"/>
</dbReference>
<dbReference type="InterPro" id="IPR011009">
    <property type="entry name" value="Kinase-like_dom_sf"/>
</dbReference>
<proteinExistence type="predicted"/>
<dbReference type="PROSITE" id="PS00109">
    <property type="entry name" value="PROTEIN_KINASE_TYR"/>
    <property type="match status" value="1"/>
</dbReference>
<dbReference type="SUPFAM" id="SSF56112">
    <property type="entry name" value="Protein kinase-like (PK-like)"/>
    <property type="match status" value="1"/>
</dbReference>
<comment type="caution">
    <text evidence="7">The sequence shown here is derived from an EMBL/GenBank/DDBJ whole genome shotgun (WGS) entry which is preliminary data.</text>
</comment>
<dbReference type="PANTHER" id="PTHR24348">
    <property type="entry name" value="SERINE/THREONINE-PROTEIN KINASE UNC-51-RELATED"/>
    <property type="match status" value="1"/>
</dbReference>
<dbReference type="InterPro" id="IPR008266">
    <property type="entry name" value="Tyr_kinase_AS"/>
</dbReference>
<dbReference type="InterPro" id="IPR045269">
    <property type="entry name" value="Atg1-like"/>
</dbReference>
<evidence type="ECO:0000259" key="6">
    <source>
        <dbReference type="PROSITE" id="PS50011"/>
    </source>
</evidence>
<evidence type="ECO:0000256" key="1">
    <source>
        <dbReference type="ARBA" id="ARBA00022679"/>
    </source>
</evidence>
<feature type="domain" description="Protein kinase" evidence="6">
    <location>
        <begin position="31"/>
        <end position="308"/>
    </location>
</feature>
<evidence type="ECO:0000256" key="5">
    <source>
        <dbReference type="SAM" id="MobiDB-lite"/>
    </source>
</evidence>
<evidence type="ECO:0000313" key="7">
    <source>
        <dbReference type="EMBL" id="MFB9232656.1"/>
    </source>
</evidence>
<sequence>MNSALNMNGDLTSAEVSDELRPGTRLLHGQYVIESFLNVGGFGLTYLARDSLDRTVVIKECFPGSLCTRQDNIVRARSNSNQEEYKSIVRMFVQEARRLAKLDHPNIVGVHQVFEDNETAYMALDFIEGQDLLDIIEDDRHQLSPDQLRNTLLKLLDAIAFIHDHGILHRDISPDNILLEKSGSPVLIDFGAAREKASRASRVLSALHVVKDGYSPQEFYIAGGNQSPAGDIYALGATFYHVLTGEAPPNSQTRLAAIAADELDPYVPLLGQLEEYDEDFLGALDKALNVFPKDRHQSAQEWLHHIDMKKRREAALERAQKDTTVEKSISQLVAETNQAVVQAKKQEALHAEKFKKSPPVVEKKPFFDWLDDEDWLKDHKPAKPKKVRAANPFSKTQTENSAETRKPNESKKRPWFLSALSKGLKGRIWASKRGSEKHYGKVEL</sequence>
<feature type="region of interest" description="Disordered" evidence="5">
    <location>
        <begin position="380"/>
        <end position="415"/>
    </location>
</feature>
<keyword evidence="4" id="KW-0067">ATP-binding</keyword>
<dbReference type="GO" id="GO:0004674">
    <property type="term" value="F:protein serine/threonine kinase activity"/>
    <property type="evidence" value="ECO:0007669"/>
    <property type="project" value="UniProtKB-KW"/>
</dbReference>
<evidence type="ECO:0000256" key="4">
    <source>
        <dbReference type="ARBA" id="ARBA00022840"/>
    </source>
</evidence>
<dbReference type="PROSITE" id="PS50011">
    <property type="entry name" value="PROTEIN_KINASE_DOM"/>
    <property type="match status" value="1"/>
</dbReference>